<evidence type="ECO:0000313" key="1">
    <source>
        <dbReference type="EMBL" id="PPE65847.1"/>
    </source>
</evidence>
<name>A0A2S5STF5_9BURK</name>
<reference evidence="1 2" key="1">
    <citation type="submission" date="2018-02" db="EMBL/GenBank/DDBJ databases">
        <title>Reclassifiation of [Polyangium] brachysporum DSM 7029 as Guopingzhaonella breviflexa gen. nov., sp. nov., a member of the family Comamonadaceae.</title>
        <authorList>
            <person name="Tang B."/>
        </authorList>
    </citation>
    <scope>NUCLEOTIDE SEQUENCE [LARGE SCALE GENOMIC DNA]</scope>
    <source>
        <strain evidence="1 2">BCRC 80649</strain>
    </source>
</reference>
<protein>
    <submittedName>
        <fullName evidence="1">Uncharacterized protein</fullName>
    </submittedName>
</protein>
<proteinExistence type="predicted"/>
<dbReference type="EMBL" id="PSNX01000011">
    <property type="protein sequence ID" value="PPE65847.1"/>
    <property type="molecule type" value="Genomic_DNA"/>
</dbReference>
<organism evidence="1 2">
    <name type="scientific">Caldimonas caldifontis</name>
    <dbReference type="NCBI Taxonomy" id="1452508"/>
    <lineage>
        <taxon>Bacteria</taxon>
        <taxon>Pseudomonadati</taxon>
        <taxon>Pseudomonadota</taxon>
        <taxon>Betaproteobacteria</taxon>
        <taxon>Burkholderiales</taxon>
        <taxon>Sphaerotilaceae</taxon>
        <taxon>Caldimonas</taxon>
    </lineage>
</organism>
<dbReference type="AlphaFoldDB" id="A0A2S5STF5"/>
<feature type="non-terminal residue" evidence="1">
    <location>
        <position position="1"/>
    </location>
</feature>
<comment type="caution">
    <text evidence="1">The sequence shown here is derived from an EMBL/GenBank/DDBJ whole genome shotgun (WGS) entry which is preliminary data.</text>
</comment>
<gene>
    <name evidence="1" type="ORF">C1704_13120</name>
</gene>
<evidence type="ECO:0000313" key="2">
    <source>
        <dbReference type="Proteomes" id="UP000238605"/>
    </source>
</evidence>
<accession>A0A2S5STF5</accession>
<dbReference type="Proteomes" id="UP000238605">
    <property type="component" value="Unassembled WGS sequence"/>
</dbReference>
<sequence>VYRIEPAVQVRSGDKVPRTGIYLPDVGPAAAALLIEGQQAIEAKVCTNAEELLRDPDPTMPQSRREPTRWTLVERVADEGGSHWLPQTGPAALRLKCDAGQPCPRTGWWFTPAKAHSRRHFQAGEVMPDFPSDWGQVICQWDARQGDQGDQGD</sequence>
<keyword evidence="2" id="KW-1185">Reference proteome</keyword>